<evidence type="ECO:0000313" key="2">
    <source>
        <dbReference type="EMBL" id="PIR08948.1"/>
    </source>
</evidence>
<dbReference type="Proteomes" id="UP000230707">
    <property type="component" value="Unassembled WGS sequence"/>
</dbReference>
<feature type="chain" id="PRO_5013883747" description="Peptidase S74 domain-containing protein" evidence="1">
    <location>
        <begin position="30"/>
        <end position="451"/>
    </location>
</feature>
<gene>
    <name evidence="2" type="ORF">COV53_00280</name>
</gene>
<protein>
    <recommendedName>
        <fullName evidence="4">Peptidase S74 domain-containing protein</fullName>
    </recommendedName>
</protein>
<proteinExistence type="predicted"/>
<reference evidence="2 3" key="1">
    <citation type="submission" date="2017-09" db="EMBL/GenBank/DDBJ databases">
        <title>Depth-based differentiation of microbial function through sediment-hosted aquifers and enrichment of novel symbionts in the deep terrestrial subsurface.</title>
        <authorList>
            <person name="Probst A.J."/>
            <person name="Ladd B."/>
            <person name="Jarett J.K."/>
            <person name="Geller-Mcgrath D.E."/>
            <person name="Sieber C.M."/>
            <person name="Emerson J.B."/>
            <person name="Anantharaman K."/>
            <person name="Thomas B.C."/>
            <person name="Malmstrom R."/>
            <person name="Stieglmeier M."/>
            <person name="Klingl A."/>
            <person name="Woyke T."/>
            <person name="Ryan C.M."/>
            <person name="Banfield J.F."/>
        </authorList>
    </citation>
    <scope>NUCLEOTIDE SEQUENCE [LARGE SCALE GENOMIC DNA]</scope>
    <source>
        <strain evidence="2">CG11_big_fil_rev_8_21_14_0_20_37_11</strain>
    </source>
</reference>
<keyword evidence="1" id="KW-0732">Signal</keyword>
<feature type="non-terminal residue" evidence="2">
    <location>
        <position position="451"/>
    </location>
</feature>
<evidence type="ECO:0000313" key="3">
    <source>
        <dbReference type="Proteomes" id="UP000230707"/>
    </source>
</evidence>
<evidence type="ECO:0000256" key="1">
    <source>
        <dbReference type="SAM" id="SignalP"/>
    </source>
</evidence>
<organism evidence="2 3">
    <name type="scientific">Candidatus Gottesmanbacteria bacterium CG11_big_fil_rev_8_21_14_0_20_37_11</name>
    <dbReference type="NCBI Taxonomy" id="1974575"/>
    <lineage>
        <taxon>Bacteria</taxon>
        <taxon>Candidatus Gottesmaniibacteriota</taxon>
    </lineage>
</organism>
<dbReference type="EMBL" id="PCWS01000007">
    <property type="protein sequence ID" value="PIR08948.1"/>
    <property type="molecule type" value="Genomic_DNA"/>
</dbReference>
<accession>A0A2H0NJ83</accession>
<name>A0A2H0NJ83_9BACT</name>
<sequence length="451" mass="46789">MKVLPMKKLILTTGLILSLLTASSSVVSATDLSNIGTISPIGSNPLTVSGALNATGNVGIGTTVPVAKLDLGSTGVARVYSSGGTGWGGSTNTAGFRTAWTSGYGASFEAWDGGSPKWGIYRWSANTPAVVMQGSSTNTDVSFAGNVGIGTTVPGYKLDVQGTLNFTSYIYGNGKRALDTADTWLRLNQANSFTSGTYTPYLIRADGGFNVDTYTAIDASNNCHYVYGSALYDKFCKVNASGFGVDANNTGNWDFLVYNGGDVYFNRAVLGYGGAATIITNDTNENLAIMPNGTGNVGIGTTGPATKLDVSGTSNVIQAYENGTGAAWRGRILSRNSTANVSSFLGNYNSHAGVFAHNYALNAWSDLYINTVTGSAGMVVQGEGNVGIGTSVPGSYRLGVSGAVNATSGYYWNGQSLDSRYMAPQAGVTANYIAKFISANQLGNSQLYDNG</sequence>
<comment type="caution">
    <text evidence="2">The sequence shown here is derived from an EMBL/GenBank/DDBJ whole genome shotgun (WGS) entry which is preliminary data.</text>
</comment>
<evidence type="ECO:0008006" key="4">
    <source>
        <dbReference type="Google" id="ProtNLM"/>
    </source>
</evidence>
<feature type="signal peptide" evidence="1">
    <location>
        <begin position="1"/>
        <end position="29"/>
    </location>
</feature>
<dbReference type="AlphaFoldDB" id="A0A2H0NJ83"/>